<gene>
    <name evidence="1" type="ORF">FEM01_22480</name>
</gene>
<comment type="caution">
    <text evidence="1">The sequence shown here is derived from an EMBL/GenBank/DDBJ whole genome shotgun (WGS) entry which is preliminary data.</text>
</comment>
<dbReference type="Proteomes" id="UP000309819">
    <property type="component" value="Unassembled WGS sequence"/>
</dbReference>
<dbReference type="AlphaFoldDB" id="A0A5R8YMF6"/>
<organism evidence="1 2">
    <name type="scientific">Pseudomonas mosselii</name>
    <dbReference type="NCBI Taxonomy" id="78327"/>
    <lineage>
        <taxon>Bacteria</taxon>
        <taxon>Pseudomonadati</taxon>
        <taxon>Pseudomonadota</taxon>
        <taxon>Gammaproteobacteria</taxon>
        <taxon>Pseudomonadales</taxon>
        <taxon>Pseudomonadaceae</taxon>
        <taxon>Pseudomonas</taxon>
    </lineage>
</organism>
<evidence type="ECO:0000313" key="1">
    <source>
        <dbReference type="EMBL" id="TLP53932.1"/>
    </source>
</evidence>
<dbReference type="EMBL" id="VAUO01000019">
    <property type="protein sequence ID" value="TLP53932.1"/>
    <property type="molecule type" value="Genomic_DNA"/>
</dbReference>
<name>A0A5R8YMF6_9PSED</name>
<reference evidence="1 2" key="1">
    <citation type="submission" date="2019-05" db="EMBL/GenBank/DDBJ databases">
        <title>Pseudomonas sp. SC006 isolated from lettuce that can produce HBGAs.</title>
        <authorList>
            <person name="Wang D."/>
            <person name="Liao N."/>
            <person name="Liu D."/>
            <person name="Zhang Z."/>
            <person name="Zou S."/>
        </authorList>
    </citation>
    <scope>NUCLEOTIDE SEQUENCE [LARGE SCALE GENOMIC DNA]</scope>
    <source>
        <strain evidence="1 2">SC006</strain>
    </source>
</reference>
<accession>A0A5R8YMF6</accession>
<proteinExistence type="predicted"/>
<sequence length="94" mass="10157">MNRPCLICESRAVMTRDAAKGLALLVGLIDGAARCARSTPGECHRDMLMNRLAAITPTYPAALDAAEDVADFHFRRLDCPCLRCGALFEAAVAY</sequence>
<evidence type="ECO:0000313" key="2">
    <source>
        <dbReference type="Proteomes" id="UP000309819"/>
    </source>
</evidence>
<dbReference type="OrthoDB" id="6970012at2"/>
<protein>
    <submittedName>
        <fullName evidence="1">Uncharacterized protein</fullName>
    </submittedName>
</protein>
<keyword evidence="2" id="KW-1185">Reference proteome</keyword>